<organism evidence="1">
    <name type="scientific">Arundo donax</name>
    <name type="common">Giant reed</name>
    <name type="synonym">Donax arundinaceus</name>
    <dbReference type="NCBI Taxonomy" id="35708"/>
    <lineage>
        <taxon>Eukaryota</taxon>
        <taxon>Viridiplantae</taxon>
        <taxon>Streptophyta</taxon>
        <taxon>Embryophyta</taxon>
        <taxon>Tracheophyta</taxon>
        <taxon>Spermatophyta</taxon>
        <taxon>Magnoliopsida</taxon>
        <taxon>Liliopsida</taxon>
        <taxon>Poales</taxon>
        <taxon>Poaceae</taxon>
        <taxon>PACMAD clade</taxon>
        <taxon>Arundinoideae</taxon>
        <taxon>Arundineae</taxon>
        <taxon>Arundo</taxon>
    </lineage>
</organism>
<dbReference type="EMBL" id="GBRH01209612">
    <property type="protein sequence ID" value="JAD88283.1"/>
    <property type="molecule type" value="Transcribed_RNA"/>
</dbReference>
<accession>A0A0A9DNL3</accession>
<proteinExistence type="predicted"/>
<reference evidence="1" key="1">
    <citation type="submission" date="2014-09" db="EMBL/GenBank/DDBJ databases">
        <authorList>
            <person name="Magalhaes I.L.F."/>
            <person name="Oliveira U."/>
            <person name="Santos F.R."/>
            <person name="Vidigal T.H.D.A."/>
            <person name="Brescovit A.D."/>
            <person name="Santos A.J."/>
        </authorList>
    </citation>
    <scope>NUCLEOTIDE SEQUENCE</scope>
    <source>
        <tissue evidence="1">Shoot tissue taken approximately 20 cm above the soil surface</tissue>
    </source>
</reference>
<sequence>MLLPLILFSPPARKDISKLQVGLLYRLVLSLC</sequence>
<reference evidence="1" key="2">
    <citation type="journal article" date="2015" name="Data Brief">
        <title>Shoot transcriptome of the giant reed, Arundo donax.</title>
        <authorList>
            <person name="Barrero R.A."/>
            <person name="Guerrero F.D."/>
            <person name="Moolhuijzen P."/>
            <person name="Goolsby J.A."/>
            <person name="Tidwell J."/>
            <person name="Bellgard S.E."/>
            <person name="Bellgard M.I."/>
        </authorList>
    </citation>
    <scope>NUCLEOTIDE SEQUENCE</scope>
    <source>
        <tissue evidence="1">Shoot tissue taken approximately 20 cm above the soil surface</tissue>
    </source>
</reference>
<protein>
    <submittedName>
        <fullName evidence="1">Uncharacterized protein</fullName>
    </submittedName>
</protein>
<name>A0A0A9DNL3_ARUDO</name>
<dbReference type="AlphaFoldDB" id="A0A0A9DNL3"/>
<evidence type="ECO:0000313" key="1">
    <source>
        <dbReference type="EMBL" id="JAD88283.1"/>
    </source>
</evidence>